<dbReference type="AlphaFoldDB" id="A0A0E9T8R7"/>
<evidence type="ECO:0000313" key="1">
    <source>
        <dbReference type="EMBL" id="JAH49792.1"/>
    </source>
</evidence>
<accession>A0A0E9T8R7</accession>
<proteinExistence type="predicted"/>
<dbReference type="EMBL" id="GBXM01058785">
    <property type="protein sequence ID" value="JAH49792.1"/>
    <property type="molecule type" value="Transcribed_RNA"/>
</dbReference>
<sequence>MPTSGAITLSSIPSSRESPLYTYENKACNRDPLFQALQLVLSQCKTSSPDPA</sequence>
<name>A0A0E9T8R7_ANGAN</name>
<reference evidence="1" key="2">
    <citation type="journal article" date="2015" name="Fish Shellfish Immunol.">
        <title>Early steps in the European eel (Anguilla anguilla)-Vibrio vulnificus interaction in the gills: Role of the RtxA13 toxin.</title>
        <authorList>
            <person name="Callol A."/>
            <person name="Pajuelo D."/>
            <person name="Ebbesson L."/>
            <person name="Teles M."/>
            <person name="MacKenzie S."/>
            <person name="Amaro C."/>
        </authorList>
    </citation>
    <scope>NUCLEOTIDE SEQUENCE</scope>
</reference>
<reference evidence="1" key="1">
    <citation type="submission" date="2014-11" db="EMBL/GenBank/DDBJ databases">
        <authorList>
            <person name="Amaro Gonzalez C."/>
        </authorList>
    </citation>
    <scope>NUCLEOTIDE SEQUENCE</scope>
</reference>
<organism evidence="1">
    <name type="scientific">Anguilla anguilla</name>
    <name type="common">European freshwater eel</name>
    <name type="synonym">Muraena anguilla</name>
    <dbReference type="NCBI Taxonomy" id="7936"/>
    <lineage>
        <taxon>Eukaryota</taxon>
        <taxon>Metazoa</taxon>
        <taxon>Chordata</taxon>
        <taxon>Craniata</taxon>
        <taxon>Vertebrata</taxon>
        <taxon>Euteleostomi</taxon>
        <taxon>Actinopterygii</taxon>
        <taxon>Neopterygii</taxon>
        <taxon>Teleostei</taxon>
        <taxon>Anguilliformes</taxon>
        <taxon>Anguillidae</taxon>
        <taxon>Anguilla</taxon>
    </lineage>
</organism>
<protein>
    <submittedName>
        <fullName evidence="1">Uncharacterized protein</fullName>
    </submittedName>
</protein>